<reference evidence="4" key="1">
    <citation type="submission" date="2020-05" db="EMBL/GenBank/DDBJ databases">
        <authorList>
            <person name="Chiriac C."/>
            <person name="Salcher M."/>
            <person name="Ghai R."/>
            <person name="Kavagutti S V."/>
        </authorList>
    </citation>
    <scope>NUCLEOTIDE SEQUENCE</scope>
</reference>
<dbReference type="InterPro" id="IPR002701">
    <property type="entry name" value="CM_II_prokaryot"/>
</dbReference>
<keyword evidence="1" id="KW-0413">Isomerase</keyword>
<dbReference type="InterPro" id="IPR036979">
    <property type="entry name" value="CM_dom_sf"/>
</dbReference>
<organism evidence="4">
    <name type="scientific">freshwater metagenome</name>
    <dbReference type="NCBI Taxonomy" id="449393"/>
    <lineage>
        <taxon>unclassified sequences</taxon>
        <taxon>metagenomes</taxon>
        <taxon>ecological metagenomes</taxon>
    </lineage>
</organism>
<dbReference type="GO" id="GO:0004106">
    <property type="term" value="F:chorismate mutase activity"/>
    <property type="evidence" value="ECO:0007669"/>
    <property type="project" value="InterPro"/>
</dbReference>
<dbReference type="SUPFAM" id="SSF54593">
    <property type="entry name" value="Glyoxalase/Bleomycin resistance protein/Dihydroxybiphenyl dioxygenase"/>
    <property type="match status" value="1"/>
</dbReference>
<dbReference type="InterPro" id="IPR051331">
    <property type="entry name" value="Chorismate_mutase-related"/>
</dbReference>
<name>A0A6J6E6W2_9ZZZZ</name>
<proteinExistence type="predicted"/>
<evidence type="ECO:0000313" key="4">
    <source>
        <dbReference type="EMBL" id="CAB4571897.1"/>
    </source>
</evidence>
<dbReference type="PANTHER" id="PTHR38041">
    <property type="entry name" value="CHORISMATE MUTASE"/>
    <property type="match status" value="1"/>
</dbReference>
<protein>
    <submittedName>
        <fullName evidence="4">Unannotated protein</fullName>
    </submittedName>
</protein>
<dbReference type="SUPFAM" id="SSF48600">
    <property type="entry name" value="Chorismate mutase II"/>
    <property type="match status" value="1"/>
</dbReference>
<dbReference type="Gene3D" id="3.10.180.10">
    <property type="entry name" value="2,3-Dihydroxybiphenyl 1,2-Dioxygenase, domain 1"/>
    <property type="match status" value="1"/>
</dbReference>
<dbReference type="PROSITE" id="PS51168">
    <property type="entry name" value="CHORISMATE_MUT_2"/>
    <property type="match status" value="1"/>
</dbReference>
<dbReference type="SMART" id="SM00830">
    <property type="entry name" value="CM_2"/>
    <property type="match status" value="1"/>
</dbReference>
<feature type="domain" description="Chorismate mutase" evidence="2">
    <location>
        <begin position="1"/>
        <end position="89"/>
    </location>
</feature>
<dbReference type="InterPro" id="IPR029068">
    <property type="entry name" value="Glyas_Bleomycin-R_OHBP_Dase"/>
</dbReference>
<evidence type="ECO:0000259" key="2">
    <source>
        <dbReference type="PROSITE" id="PS51168"/>
    </source>
</evidence>
<evidence type="ECO:0000259" key="3">
    <source>
        <dbReference type="PROSITE" id="PS51819"/>
    </source>
</evidence>
<feature type="domain" description="VOC" evidence="3">
    <location>
        <begin position="113"/>
        <end position="233"/>
    </location>
</feature>
<dbReference type="InterPro" id="IPR037523">
    <property type="entry name" value="VOC_core"/>
</dbReference>
<dbReference type="Gene3D" id="1.20.59.10">
    <property type="entry name" value="Chorismate mutase"/>
    <property type="match status" value="1"/>
</dbReference>
<dbReference type="PANTHER" id="PTHR38041:SF1">
    <property type="entry name" value="CHORISMATE MUTASE"/>
    <property type="match status" value="1"/>
</dbReference>
<evidence type="ECO:0000313" key="5">
    <source>
        <dbReference type="EMBL" id="CAB4661146.1"/>
    </source>
</evidence>
<dbReference type="InterPro" id="IPR036263">
    <property type="entry name" value="Chorismate_II_sf"/>
</dbReference>
<dbReference type="Pfam" id="PF01817">
    <property type="entry name" value="CM_2"/>
    <property type="match status" value="1"/>
</dbReference>
<dbReference type="PROSITE" id="PS51819">
    <property type="entry name" value="VOC"/>
    <property type="match status" value="1"/>
</dbReference>
<dbReference type="AlphaFoldDB" id="A0A6J6E6W2"/>
<sequence>MAELSDLRKNIDAIDAAIVGLLAERMQVCRDVAELKEHTGAAVIQPQRVRDVLATRRQWAIDAGVDADFAEQLFRILLSETHRIEVAESLDEPAPVKEAGTTERSELDTVACRIDHVVVAVADLVAATEFFTEMGFRTYVTDDADVINAEAGGVTVVLVGPGHNPAVHTQLAQHGSGVQHIAIEVLNAGFTRDALDAAGVPRLTDVIVDAHGHEQVFTALDPVTGVQLSFISRTGHRVPMGSHNVSAMFEAISNIDSEA</sequence>
<gene>
    <name evidence="4" type="ORF">UFOPK1572_01415</name>
    <name evidence="5" type="ORF">UFOPK2169_01420</name>
</gene>
<dbReference type="EMBL" id="CAEZWE010000070">
    <property type="protein sequence ID" value="CAB4661146.1"/>
    <property type="molecule type" value="Genomic_DNA"/>
</dbReference>
<dbReference type="EMBL" id="CAEZTC010000227">
    <property type="protein sequence ID" value="CAB4571897.1"/>
    <property type="molecule type" value="Genomic_DNA"/>
</dbReference>
<dbReference type="Pfam" id="PF13669">
    <property type="entry name" value="Glyoxalase_4"/>
    <property type="match status" value="1"/>
</dbReference>
<accession>A0A6J6E6W2</accession>
<evidence type="ECO:0000256" key="1">
    <source>
        <dbReference type="ARBA" id="ARBA00023235"/>
    </source>
</evidence>
<dbReference type="GO" id="GO:0046417">
    <property type="term" value="P:chorismate metabolic process"/>
    <property type="evidence" value="ECO:0007669"/>
    <property type="project" value="InterPro"/>
</dbReference>
<dbReference type="GO" id="GO:0009697">
    <property type="term" value="P:salicylic acid biosynthetic process"/>
    <property type="evidence" value="ECO:0007669"/>
    <property type="project" value="TreeGrafter"/>
</dbReference>